<dbReference type="SUPFAM" id="SSF54786">
    <property type="entry name" value="YcfA/nrd intein domain"/>
    <property type="match status" value="1"/>
</dbReference>
<evidence type="ECO:0000313" key="2">
    <source>
        <dbReference type="Proteomes" id="UP000046155"/>
    </source>
</evidence>
<protein>
    <submittedName>
        <fullName evidence="1">Putative YcfA-like protein</fullName>
    </submittedName>
</protein>
<dbReference type="EMBL" id="CDRZ01000067">
    <property type="protein sequence ID" value="CEO88209.1"/>
    <property type="molecule type" value="Genomic_DNA"/>
</dbReference>
<organism evidence="1 2">
    <name type="scientific">Syntrophaceticus schinkii</name>
    <dbReference type="NCBI Taxonomy" id="499207"/>
    <lineage>
        <taxon>Bacteria</taxon>
        <taxon>Bacillati</taxon>
        <taxon>Bacillota</taxon>
        <taxon>Clostridia</taxon>
        <taxon>Thermoanaerobacterales</taxon>
        <taxon>Thermoanaerobacterales Family III. Incertae Sedis</taxon>
        <taxon>Syntrophaceticus</taxon>
    </lineage>
</organism>
<proteinExistence type="predicted"/>
<reference evidence="2" key="1">
    <citation type="submission" date="2015-01" db="EMBL/GenBank/DDBJ databases">
        <authorList>
            <person name="Manzoor Shahid"/>
            <person name="Zubair Saima"/>
        </authorList>
    </citation>
    <scope>NUCLEOTIDE SEQUENCE [LARGE SCALE GENOMIC DNA]</scope>
    <source>
        <strain evidence="2">Sp3</strain>
    </source>
</reference>
<accession>A0A0B7MCE4</accession>
<evidence type="ECO:0000313" key="1">
    <source>
        <dbReference type="EMBL" id="CEO88209.1"/>
    </source>
</evidence>
<name>A0A0B7MCE4_9FIRM</name>
<dbReference type="OrthoDB" id="361893at2"/>
<dbReference type="RefSeq" id="WP_044664415.1">
    <property type="nucleotide sequence ID" value="NZ_CDRZ01000067.1"/>
</dbReference>
<dbReference type="AlphaFoldDB" id="A0A0B7MCE4"/>
<gene>
    <name evidence="1" type="ORF">SSCH_1590003</name>
</gene>
<dbReference type="Proteomes" id="UP000046155">
    <property type="component" value="Unassembled WGS sequence"/>
</dbReference>
<sequence length="88" mass="10393">MSHYKKLYYKIRNNPKDVRFEDLEKLMTKVGGFNSYSGKGDHVIFTHPDTDELISVDTRGRRKPLKRYIVIKCLRIFNELNPGFGKEE</sequence>
<keyword evidence="2" id="KW-1185">Reference proteome</keyword>